<dbReference type="Pfam" id="PF04168">
    <property type="entry name" value="Alpha-E"/>
    <property type="match status" value="1"/>
</dbReference>
<dbReference type="InterPro" id="IPR007296">
    <property type="entry name" value="DUF403"/>
</dbReference>
<comment type="caution">
    <text evidence="2">The sequence shown here is derived from an EMBL/GenBank/DDBJ whole genome shotgun (WGS) entry which is preliminary data.</text>
</comment>
<name>A0A542SMU3_9MICO</name>
<dbReference type="EMBL" id="VFNV01000001">
    <property type="protein sequence ID" value="TQK75953.1"/>
    <property type="molecule type" value="Genomic_DNA"/>
</dbReference>
<dbReference type="Proteomes" id="UP000316181">
    <property type="component" value="Unassembled WGS sequence"/>
</dbReference>
<gene>
    <name evidence="2" type="ORF">FB389_0597</name>
</gene>
<evidence type="ECO:0000313" key="2">
    <source>
        <dbReference type="EMBL" id="TQK75953.1"/>
    </source>
</evidence>
<dbReference type="RefSeq" id="WP_142111285.1">
    <property type="nucleotide sequence ID" value="NZ_BAAATB010000008.1"/>
</dbReference>
<keyword evidence="3" id="KW-1185">Reference proteome</keyword>
<dbReference type="PANTHER" id="PTHR34595:SF7">
    <property type="entry name" value="SLL1039 PROTEIN"/>
    <property type="match status" value="1"/>
</dbReference>
<feature type="domain" description="DUF403" evidence="1">
    <location>
        <begin position="1"/>
        <end position="297"/>
    </location>
</feature>
<dbReference type="InterPro" id="IPR051680">
    <property type="entry name" value="ATP-dep_Glu-Cys_Ligase-2"/>
</dbReference>
<dbReference type="AlphaFoldDB" id="A0A542SMU3"/>
<proteinExistence type="predicted"/>
<evidence type="ECO:0000259" key="1">
    <source>
        <dbReference type="Pfam" id="PF04168"/>
    </source>
</evidence>
<evidence type="ECO:0000313" key="3">
    <source>
        <dbReference type="Proteomes" id="UP000316181"/>
    </source>
</evidence>
<protein>
    <submittedName>
        <fullName evidence="2">Putative alpha-E superfamily protein</fullName>
    </submittedName>
</protein>
<dbReference type="OrthoDB" id="9803532at2"/>
<dbReference type="PANTHER" id="PTHR34595">
    <property type="entry name" value="BLR5612 PROTEIN"/>
    <property type="match status" value="1"/>
</dbReference>
<reference evidence="2 3" key="1">
    <citation type="submission" date="2019-06" db="EMBL/GenBank/DDBJ databases">
        <title>Sequencing the genomes of 1000 actinobacteria strains.</title>
        <authorList>
            <person name="Klenk H.-P."/>
        </authorList>
    </citation>
    <scope>NUCLEOTIDE SEQUENCE [LARGE SCALE GENOMIC DNA]</scope>
    <source>
        <strain evidence="2 3">DSM 10596</strain>
    </source>
</reference>
<sequence length="310" mass="34763">MLSRIAESLFWIGRYVERADDTARILDVHVQLLSEDPWAEEDMACRSLLTIMDRPVPLDGTLVTKSDLLEILAHDRDNPSAIAGALIAARENARRAREIVSTELWECLNTTRNGVVGLIRNSTPHDYFSWVRERAAVVAGVQDSGTSHDETWLFMILGRSIERADMTARLITSQAHLGATGPGWTTMLRSCGAYEAFLRTYRGRASDERAAGFLVLDRLFPRSIVNALTRAEECLRALNPNEDRYGVTDEALRELGLARVALEYARPHELMSELPTAMERVQLACAAASDAIRKRYFPTEVAMEWVEEAL</sequence>
<accession>A0A542SMU3</accession>
<organism evidence="2 3">
    <name type="scientific">Rarobacter incanus</name>
    <dbReference type="NCBI Taxonomy" id="153494"/>
    <lineage>
        <taxon>Bacteria</taxon>
        <taxon>Bacillati</taxon>
        <taxon>Actinomycetota</taxon>
        <taxon>Actinomycetes</taxon>
        <taxon>Micrococcales</taxon>
        <taxon>Rarobacteraceae</taxon>
        <taxon>Rarobacter</taxon>
    </lineage>
</organism>